<organism evidence="2 3">
    <name type="scientific">Planoprotostelium fungivorum</name>
    <dbReference type="NCBI Taxonomy" id="1890364"/>
    <lineage>
        <taxon>Eukaryota</taxon>
        <taxon>Amoebozoa</taxon>
        <taxon>Evosea</taxon>
        <taxon>Variosea</taxon>
        <taxon>Cavosteliida</taxon>
        <taxon>Cavosteliaceae</taxon>
        <taxon>Planoprotostelium</taxon>
    </lineage>
</organism>
<name>A0A2P6N521_9EUKA</name>
<keyword evidence="3" id="KW-1185">Reference proteome</keyword>
<dbReference type="Proteomes" id="UP000241769">
    <property type="component" value="Unassembled WGS sequence"/>
</dbReference>
<accession>A0A2P6N521</accession>
<gene>
    <name evidence="2" type="ORF">PROFUN_13121</name>
</gene>
<feature type="compositionally biased region" description="Polar residues" evidence="1">
    <location>
        <begin position="39"/>
        <end position="48"/>
    </location>
</feature>
<dbReference type="EMBL" id="MDYQ01000199">
    <property type="protein sequence ID" value="PRP79043.1"/>
    <property type="molecule type" value="Genomic_DNA"/>
</dbReference>
<evidence type="ECO:0000256" key="1">
    <source>
        <dbReference type="SAM" id="MobiDB-lite"/>
    </source>
</evidence>
<protein>
    <submittedName>
        <fullName evidence="2">Uncharacterized protein</fullName>
    </submittedName>
</protein>
<feature type="compositionally biased region" description="Polar residues" evidence="1">
    <location>
        <begin position="20"/>
        <end position="31"/>
    </location>
</feature>
<evidence type="ECO:0000313" key="3">
    <source>
        <dbReference type="Proteomes" id="UP000241769"/>
    </source>
</evidence>
<evidence type="ECO:0000313" key="2">
    <source>
        <dbReference type="EMBL" id="PRP79043.1"/>
    </source>
</evidence>
<proteinExistence type="predicted"/>
<reference evidence="2 3" key="1">
    <citation type="journal article" date="2018" name="Genome Biol. Evol.">
        <title>Multiple Roots of Fruiting Body Formation in Amoebozoa.</title>
        <authorList>
            <person name="Hillmann F."/>
            <person name="Forbes G."/>
            <person name="Novohradska S."/>
            <person name="Ferling I."/>
            <person name="Riege K."/>
            <person name="Groth M."/>
            <person name="Westermann M."/>
            <person name="Marz M."/>
            <person name="Spaller T."/>
            <person name="Winckler T."/>
            <person name="Schaap P."/>
            <person name="Glockner G."/>
        </authorList>
    </citation>
    <scope>NUCLEOTIDE SEQUENCE [LARGE SCALE GENOMIC DNA]</scope>
    <source>
        <strain evidence="2 3">Jena</strain>
    </source>
</reference>
<comment type="caution">
    <text evidence="2">The sequence shown here is derived from an EMBL/GenBank/DDBJ whole genome shotgun (WGS) entry which is preliminary data.</text>
</comment>
<feature type="region of interest" description="Disordered" evidence="1">
    <location>
        <begin position="20"/>
        <end position="55"/>
    </location>
</feature>
<dbReference type="InParanoid" id="A0A2P6N521"/>
<sequence length="55" mass="6164">MPCPNWSQYKQQEHTTCAWKSSKGSSMSDLATQEHLKQILQTPTSPMSPKSEIVA</sequence>
<dbReference type="AlphaFoldDB" id="A0A2P6N521"/>